<sequence length="295" mass="34723">MIGLADLLNEEPETKSKKQKINEKEVKLIKNIGGKDMKIEKKEYEEMKRIDLPGIYIIGFKPMKYLKKSNLMCPMQYLYPNEDVINGSAIMYKTLWKRCLERNLFIIARMTIKKNTPPKLVGLIPQEGTTELRYEGFHVVQLPFSEYKRNLKEKTDGKWSEPSEELKMVTEKFVKKLTTNYDPTDFTNPVLQKHYWVLEEYKRNLKEKTEGKWSEPSEQLKMVTEKFVKKLTTNYDPTDFTNPVLQKHYWVLEGLATGNDEYDGNEHDFDLIKPYWKSTTKANKEAENLAKVAEI</sequence>
<proteinExistence type="predicted"/>
<organism evidence="1 2">
    <name type="scientific">Panagrolaimus sp. JU765</name>
    <dbReference type="NCBI Taxonomy" id="591449"/>
    <lineage>
        <taxon>Eukaryota</taxon>
        <taxon>Metazoa</taxon>
        <taxon>Ecdysozoa</taxon>
        <taxon>Nematoda</taxon>
        <taxon>Chromadorea</taxon>
        <taxon>Rhabditida</taxon>
        <taxon>Tylenchina</taxon>
        <taxon>Panagrolaimomorpha</taxon>
        <taxon>Panagrolaimoidea</taxon>
        <taxon>Panagrolaimidae</taxon>
        <taxon>Panagrolaimus</taxon>
    </lineage>
</organism>
<evidence type="ECO:0000313" key="2">
    <source>
        <dbReference type="WBParaSite" id="JU765_v2.g1303.t1"/>
    </source>
</evidence>
<dbReference type="Proteomes" id="UP000887576">
    <property type="component" value="Unplaced"/>
</dbReference>
<reference evidence="2" key="1">
    <citation type="submission" date="2022-11" db="UniProtKB">
        <authorList>
            <consortium name="WormBaseParasite"/>
        </authorList>
    </citation>
    <scope>IDENTIFICATION</scope>
</reference>
<protein>
    <submittedName>
        <fullName evidence="2">Ku domain-containing protein</fullName>
    </submittedName>
</protein>
<evidence type="ECO:0000313" key="1">
    <source>
        <dbReference type="Proteomes" id="UP000887576"/>
    </source>
</evidence>
<dbReference type="WBParaSite" id="JU765_v2.g1303.t1">
    <property type="protein sequence ID" value="JU765_v2.g1303.t1"/>
    <property type="gene ID" value="JU765_v2.g1303"/>
</dbReference>
<name>A0AC34Q4T0_9BILA</name>
<accession>A0AC34Q4T0</accession>